<feature type="domain" description="Glycosyltransferase 2-like" evidence="1">
    <location>
        <begin position="12"/>
        <end position="60"/>
    </location>
</feature>
<name>A0A284VUH3_9EURY</name>
<proteinExistence type="predicted"/>
<keyword evidence="3" id="KW-1185">Reference proteome</keyword>
<evidence type="ECO:0000313" key="2">
    <source>
        <dbReference type="EMBL" id="SNQ62930.1"/>
    </source>
</evidence>
<dbReference type="EMBL" id="FZMP01000249">
    <property type="protein sequence ID" value="SNQ62930.1"/>
    <property type="molecule type" value="Genomic_DNA"/>
</dbReference>
<evidence type="ECO:0000259" key="1">
    <source>
        <dbReference type="Pfam" id="PF00535"/>
    </source>
</evidence>
<organism evidence="2 3">
    <name type="scientific">Candidatus Methanoperedens nitratireducens</name>
    <dbReference type="NCBI Taxonomy" id="1392998"/>
    <lineage>
        <taxon>Archaea</taxon>
        <taxon>Methanobacteriati</taxon>
        <taxon>Methanobacteriota</taxon>
        <taxon>Stenosarchaea group</taxon>
        <taxon>Methanomicrobia</taxon>
        <taxon>Methanosarcinales</taxon>
        <taxon>ANME-2 cluster</taxon>
        <taxon>Candidatus Methanoperedentaceae</taxon>
        <taxon>Candidatus Methanoperedens</taxon>
    </lineage>
</organism>
<accession>A0A284VUH3</accession>
<dbReference type="Pfam" id="PF00535">
    <property type="entry name" value="Glycos_transf_2"/>
    <property type="match status" value="1"/>
</dbReference>
<dbReference type="AlphaFoldDB" id="A0A284VUH3"/>
<dbReference type="Gene3D" id="3.90.550.10">
    <property type="entry name" value="Spore Coat Polysaccharide Biosynthesis Protein SpsA, Chain A"/>
    <property type="match status" value="1"/>
</dbReference>
<dbReference type="InterPro" id="IPR001173">
    <property type="entry name" value="Glyco_trans_2-like"/>
</dbReference>
<evidence type="ECO:0000313" key="3">
    <source>
        <dbReference type="Proteomes" id="UP000218615"/>
    </source>
</evidence>
<dbReference type="PANTHER" id="PTHR48090:SF7">
    <property type="entry name" value="RFBJ PROTEIN"/>
    <property type="match status" value="1"/>
</dbReference>
<dbReference type="InterPro" id="IPR050256">
    <property type="entry name" value="Glycosyltransferase_2"/>
</dbReference>
<reference evidence="3" key="1">
    <citation type="submission" date="2017-06" db="EMBL/GenBank/DDBJ databases">
        <authorList>
            <person name="Cremers G."/>
        </authorList>
    </citation>
    <scope>NUCLEOTIDE SEQUENCE [LARGE SCALE GENOMIC DNA]</scope>
</reference>
<dbReference type="PANTHER" id="PTHR48090">
    <property type="entry name" value="UNDECAPRENYL-PHOSPHATE 4-DEOXY-4-FORMAMIDO-L-ARABINOSE TRANSFERASE-RELATED"/>
    <property type="match status" value="1"/>
</dbReference>
<sequence length="64" mass="6906">MKIEKKPVKLAITIPAYNEENSIEKVIREIPGIIEGIDEIEVIVINDGSKDRTSEAAEQAGAAG</sequence>
<gene>
    <name evidence="2" type="ORF">MNV_980032</name>
</gene>
<dbReference type="Proteomes" id="UP000218615">
    <property type="component" value="Unassembled WGS sequence"/>
</dbReference>
<protein>
    <recommendedName>
        <fullName evidence="1">Glycosyltransferase 2-like domain-containing protein</fullName>
    </recommendedName>
</protein>
<dbReference type="InterPro" id="IPR029044">
    <property type="entry name" value="Nucleotide-diphossugar_trans"/>
</dbReference>
<dbReference type="SUPFAM" id="SSF53448">
    <property type="entry name" value="Nucleotide-diphospho-sugar transferases"/>
    <property type="match status" value="1"/>
</dbReference>